<reference evidence="1 2" key="1">
    <citation type="journal article" date="2003" name="Nat. Genet.">
        <title>Comparative analysis of the genome sequences of Bordetella pertussis, Bordetella parapertussis and Bordetella bronchiseptica.</title>
        <authorList>
            <person name="Parkhill J."/>
            <person name="Sebaihia M."/>
            <person name="Preston A."/>
            <person name="Murphy L.D."/>
            <person name="Thomson N.R."/>
            <person name="Harris D.E."/>
            <person name="Holden M.T.G."/>
            <person name="Churcher C.M."/>
            <person name="Bentley S.D."/>
            <person name="Mungall K.L."/>
            <person name="Cerdeno-Tarraga A.-M."/>
            <person name="Temple L."/>
            <person name="James K.D."/>
            <person name="Harris B."/>
            <person name="Quail M.A."/>
            <person name="Achtman M."/>
            <person name="Atkin R."/>
            <person name="Baker S."/>
            <person name="Basham D."/>
            <person name="Bason N."/>
            <person name="Cherevach I."/>
            <person name="Chillingworth T."/>
            <person name="Collins M."/>
            <person name="Cronin A."/>
            <person name="Davis P."/>
            <person name="Doggett J."/>
            <person name="Feltwell T."/>
            <person name="Goble A."/>
            <person name="Hamlin N."/>
            <person name="Hauser H."/>
            <person name="Holroyd S."/>
            <person name="Jagels K."/>
            <person name="Leather S."/>
            <person name="Moule S."/>
            <person name="Norberczak H."/>
            <person name="O'Neil S."/>
            <person name="Ormond D."/>
            <person name="Price C."/>
            <person name="Rabbinowitsch E."/>
            <person name="Rutter S."/>
            <person name="Sanders M."/>
            <person name="Saunders D."/>
            <person name="Seeger K."/>
            <person name="Sharp S."/>
            <person name="Simmonds M."/>
            <person name="Skelton J."/>
            <person name="Squares R."/>
            <person name="Squares S."/>
            <person name="Stevens K."/>
            <person name="Unwin L."/>
            <person name="Whitehead S."/>
            <person name="Barrell B.G."/>
            <person name="Maskell D.J."/>
        </authorList>
    </citation>
    <scope>NUCLEOTIDE SEQUENCE [LARGE SCALE GENOMIC DNA]</scope>
    <source>
        <strain evidence="1 2">ATCC BAA-588 / NCTC 13252 / RB50</strain>
    </source>
</reference>
<name>A0A0H3LHB2_BORBR</name>
<dbReference type="EMBL" id="BX640438">
    <property type="protein sequence ID" value="CAE30998.1"/>
    <property type="molecule type" value="Genomic_DNA"/>
</dbReference>
<dbReference type="AlphaFoldDB" id="A0A0H3LHB2"/>
<accession>A0A0H3LHB2</accession>
<dbReference type="KEGG" id="bbr:BB0498"/>
<protein>
    <submittedName>
        <fullName evidence="1">Uncharacterized protein</fullName>
    </submittedName>
</protein>
<sequence>MSSLIFFTDATQIVVATDTLAVTPDGKPMLFSSKAHHLPHLRTIIAGTGMGMFAGDWAMEVNNRMILEGIMNLDYHAPGALQARWAKYRQDFALPESSTTTVYHFGLSEEDQSVVAFAYRSTSGFQSERLPQGFGIKPECPLPEGNNILEIIPQMMNLQRKIQSKVAPIERIYIGGEVVVMHLTSSSFSVYHPYSFPERPQDMKSIFRRHASGA</sequence>
<evidence type="ECO:0000313" key="1">
    <source>
        <dbReference type="EMBL" id="CAE30998.1"/>
    </source>
</evidence>
<proteinExistence type="predicted"/>
<dbReference type="eggNOG" id="ENOG5033YEK">
    <property type="taxonomic scope" value="Bacteria"/>
</dbReference>
<dbReference type="RefSeq" id="WP_010925849.1">
    <property type="nucleotide sequence ID" value="NC_002927.3"/>
</dbReference>
<dbReference type="Proteomes" id="UP000001027">
    <property type="component" value="Chromosome"/>
</dbReference>
<gene>
    <name evidence="1" type="ordered locus">BB0498</name>
</gene>
<dbReference type="HOGENOM" id="CLU_1286717_0_0_4"/>
<evidence type="ECO:0000313" key="2">
    <source>
        <dbReference type="Proteomes" id="UP000001027"/>
    </source>
</evidence>
<organism evidence="1 2">
    <name type="scientific">Bordetella bronchiseptica (strain ATCC BAA-588 / NCTC 13252 / RB50)</name>
    <name type="common">Alcaligenes bronchisepticus</name>
    <dbReference type="NCBI Taxonomy" id="257310"/>
    <lineage>
        <taxon>Bacteria</taxon>
        <taxon>Pseudomonadati</taxon>
        <taxon>Pseudomonadota</taxon>
        <taxon>Betaproteobacteria</taxon>
        <taxon>Burkholderiales</taxon>
        <taxon>Alcaligenaceae</taxon>
        <taxon>Bordetella</taxon>
    </lineage>
</organism>